<dbReference type="InterPro" id="IPR008428">
    <property type="entry name" value="Chond_GalNAc"/>
</dbReference>
<feature type="transmembrane region" description="Helical" evidence="9">
    <location>
        <begin position="12"/>
        <end position="33"/>
    </location>
</feature>
<comment type="subcellular location">
    <subcellularLocation>
        <location evidence="1 9">Golgi apparatus</location>
        <location evidence="1 9">Golgi stack membrane</location>
        <topology evidence="1 9">Single-pass type II membrane protein</topology>
    </subcellularLocation>
</comment>
<dbReference type="eggNOG" id="KOG3708">
    <property type="taxonomic scope" value="Eukaryota"/>
</dbReference>
<protein>
    <recommendedName>
        <fullName evidence="9">Hexosyltransferase</fullName>
        <ecNumber evidence="9">2.4.1.-</ecNumber>
    </recommendedName>
</protein>
<reference evidence="10" key="3">
    <citation type="submission" date="2025-09" db="UniProtKB">
        <authorList>
            <consortium name="Ensembl"/>
        </authorList>
    </citation>
    <scope>IDENTIFICATION</scope>
</reference>
<evidence type="ECO:0000256" key="1">
    <source>
        <dbReference type="ARBA" id="ARBA00004447"/>
    </source>
</evidence>
<reference evidence="10" key="2">
    <citation type="submission" date="2025-08" db="UniProtKB">
        <authorList>
            <consortium name="Ensembl"/>
        </authorList>
    </citation>
    <scope>IDENTIFICATION</scope>
</reference>
<evidence type="ECO:0000256" key="6">
    <source>
        <dbReference type="ARBA" id="ARBA00022989"/>
    </source>
</evidence>
<evidence type="ECO:0000313" key="10">
    <source>
        <dbReference type="Ensembl" id="ENSCSAVP00000012769.1"/>
    </source>
</evidence>
<evidence type="ECO:0000256" key="7">
    <source>
        <dbReference type="ARBA" id="ARBA00023034"/>
    </source>
</evidence>
<accession>H2Z5A7</accession>
<keyword evidence="8 9" id="KW-0472">Membrane</keyword>
<dbReference type="GO" id="GO:0032580">
    <property type="term" value="C:Golgi cisterna membrane"/>
    <property type="evidence" value="ECO:0007669"/>
    <property type="project" value="UniProtKB-SubCell"/>
</dbReference>
<dbReference type="GeneTree" id="ENSGT01050000244857"/>
<evidence type="ECO:0000256" key="3">
    <source>
        <dbReference type="ARBA" id="ARBA00022679"/>
    </source>
</evidence>
<comment type="similarity">
    <text evidence="2 9">Belongs to the chondroitin N-acetylgalactosaminyltransferase family.</text>
</comment>
<dbReference type="Ensembl" id="ENSCSAVT00000012918.1">
    <property type="protein sequence ID" value="ENSCSAVP00000012769.1"/>
    <property type="gene ID" value="ENSCSAVG00000007499.1"/>
</dbReference>
<reference evidence="11" key="1">
    <citation type="submission" date="2003-08" db="EMBL/GenBank/DDBJ databases">
        <authorList>
            <person name="Birren B."/>
            <person name="Nusbaum C."/>
            <person name="Abebe A."/>
            <person name="Abouelleil A."/>
            <person name="Adekoya E."/>
            <person name="Ait-zahra M."/>
            <person name="Allen N."/>
            <person name="Allen T."/>
            <person name="An P."/>
            <person name="Anderson M."/>
            <person name="Anderson S."/>
            <person name="Arachchi H."/>
            <person name="Armbruster J."/>
            <person name="Bachantsang P."/>
            <person name="Baldwin J."/>
            <person name="Barry A."/>
            <person name="Bayul T."/>
            <person name="Blitshsteyn B."/>
            <person name="Bloom T."/>
            <person name="Blye J."/>
            <person name="Boguslavskiy L."/>
            <person name="Borowsky M."/>
            <person name="Boukhgalter B."/>
            <person name="Brunache A."/>
            <person name="Butler J."/>
            <person name="Calixte N."/>
            <person name="Calvo S."/>
            <person name="Camarata J."/>
            <person name="Campo K."/>
            <person name="Chang J."/>
            <person name="Cheshatsang Y."/>
            <person name="Citroen M."/>
            <person name="Collymore A."/>
            <person name="Considine T."/>
            <person name="Cook A."/>
            <person name="Cooke P."/>
            <person name="Corum B."/>
            <person name="Cuomo C."/>
            <person name="David R."/>
            <person name="Dawoe T."/>
            <person name="Degray S."/>
            <person name="Dodge S."/>
            <person name="Dooley K."/>
            <person name="Dorje P."/>
            <person name="Dorjee K."/>
            <person name="Dorris L."/>
            <person name="Duffey N."/>
            <person name="Dupes A."/>
            <person name="Elkins T."/>
            <person name="Engels R."/>
            <person name="Erickson J."/>
            <person name="Farina A."/>
            <person name="Faro S."/>
            <person name="Ferreira P."/>
            <person name="Fischer H."/>
            <person name="Fitzgerald M."/>
            <person name="Foley K."/>
            <person name="Gage D."/>
            <person name="Galagan J."/>
            <person name="Gearin G."/>
            <person name="Gnerre S."/>
            <person name="Gnirke A."/>
            <person name="Goyette A."/>
            <person name="Graham J."/>
            <person name="Grandbois E."/>
            <person name="Gyaltsen K."/>
            <person name="Hafez N."/>
            <person name="Hagopian D."/>
            <person name="Hagos B."/>
            <person name="Hall J."/>
            <person name="Hatcher B."/>
            <person name="Heller A."/>
            <person name="Higgins H."/>
            <person name="Honan T."/>
            <person name="Horn A."/>
            <person name="Houde N."/>
            <person name="Hughes L."/>
            <person name="Hulme W."/>
            <person name="Husby E."/>
            <person name="Iliev I."/>
            <person name="Jaffe D."/>
            <person name="Jones C."/>
            <person name="Kamal M."/>
            <person name="Kamat A."/>
            <person name="Kamvysselis M."/>
            <person name="Karlsson E."/>
            <person name="Kells C."/>
            <person name="Kieu A."/>
            <person name="Kisner P."/>
            <person name="Kodira C."/>
            <person name="Kulbokas E."/>
            <person name="Labutti K."/>
            <person name="Lama D."/>
            <person name="Landers T."/>
            <person name="Leger J."/>
            <person name="Levine S."/>
            <person name="Lewis D."/>
            <person name="Lewis T."/>
            <person name="Lindblad-toh K."/>
            <person name="Liu X."/>
            <person name="Lokyitsang T."/>
            <person name="Lokyitsang Y."/>
            <person name="Lucien O."/>
            <person name="Lui A."/>
            <person name="Ma L.J."/>
            <person name="Mabbitt R."/>
            <person name="Macdonald J."/>
            <person name="Maclean C."/>
            <person name="Major J."/>
            <person name="Manning J."/>
            <person name="Marabella R."/>
            <person name="Maru K."/>
            <person name="Matthews C."/>
            <person name="Mauceli E."/>
            <person name="Mccarthy M."/>
            <person name="Mcdonough S."/>
            <person name="Mcghee T."/>
            <person name="Meldrim J."/>
            <person name="Meneus L."/>
            <person name="Mesirov J."/>
            <person name="Mihalev A."/>
            <person name="Mihova T."/>
            <person name="Mikkelsen T."/>
            <person name="Mlenga V."/>
            <person name="Moru K."/>
            <person name="Mozes J."/>
            <person name="Mulrain L."/>
            <person name="Munson G."/>
            <person name="Naylor J."/>
            <person name="Newes C."/>
            <person name="Nguyen C."/>
            <person name="Nguyen N."/>
            <person name="Nguyen T."/>
            <person name="Nicol R."/>
            <person name="Nielsen C."/>
            <person name="Nizzari M."/>
            <person name="Norbu C."/>
            <person name="Norbu N."/>
            <person name="O'donnell P."/>
            <person name="Okoawo O."/>
            <person name="O'leary S."/>
            <person name="Omotosho B."/>
            <person name="O'neill K."/>
            <person name="Osman S."/>
            <person name="Parker S."/>
            <person name="Perrin D."/>
            <person name="Phunkhang P."/>
            <person name="Piqani B."/>
            <person name="Purcell S."/>
            <person name="Rachupka T."/>
            <person name="Ramasamy U."/>
            <person name="Rameau R."/>
            <person name="Ray V."/>
            <person name="Raymond C."/>
            <person name="Retta R."/>
            <person name="Richardson S."/>
            <person name="Rise C."/>
            <person name="Rodriguez J."/>
            <person name="Rogers J."/>
            <person name="Rogov P."/>
            <person name="Rutman M."/>
            <person name="Schupbach R."/>
            <person name="Seaman C."/>
            <person name="Settipalli S."/>
            <person name="Sharpe T."/>
            <person name="Sheridan J."/>
            <person name="Sherpa N."/>
            <person name="Shi J."/>
            <person name="Smirnov S."/>
            <person name="Smith C."/>
            <person name="Sougnez C."/>
            <person name="Spencer B."/>
            <person name="Stalker J."/>
            <person name="Stange-thomann N."/>
            <person name="Stavropoulos S."/>
            <person name="Stetson K."/>
            <person name="Stone C."/>
            <person name="Stone S."/>
            <person name="Stubbs M."/>
            <person name="Talamas J."/>
            <person name="Tchuinga P."/>
            <person name="Tenzing P."/>
            <person name="Tesfaye S."/>
            <person name="Theodore J."/>
            <person name="Thoulutsang Y."/>
            <person name="Topham K."/>
            <person name="Towey S."/>
            <person name="Tsamla T."/>
            <person name="Tsomo N."/>
            <person name="Vallee D."/>
            <person name="Vassiliev H."/>
            <person name="Venkataraman V."/>
            <person name="Vinson J."/>
            <person name="Vo A."/>
            <person name="Wade C."/>
            <person name="Wang S."/>
            <person name="Wangchuk T."/>
            <person name="Wangdi T."/>
            <person name="Whittaker C."/>
            <person name="Wilkinson J."/>
            <person name="Wu Y."/>
            <person name="Wyman D."/>
            <person name="Yadav S."/>
            <person name="Yang S."/>
            <person name="Yang X."/>
            <person name="Yeager S."/>
            <person name="Yee E."/>
            <person name="Young G."/>
            <person name="Zainoun J."/>
            <person name="Zembeck L."/>
            <person name="Zimmer A."/>
            <person name="Zody M."/>
            <person name="Lander E."/>
        </authorList>
    </citation>
    <scope>NUCLEOTIDE SEQUENCE [LARGE SCALE GENOMIC DNA]</scope>
</reference>
<dbReference type="Pfam" id="PF05679">
    <property type="entry name" value="CHGN"/>
    <property type="match status" value="1"/>
</dbReference>
<evidence type="ECO:0000256" key="8">
    <source>
        <dbReference type="ARBA" id="ARBA00023136"/>
    </source>
</evidence>
<dbReference type="AlphaFoldDB" id="H2Z5A7"/>
<keyword evidence="5 9" id="KW-0735">Signal-anchor</keyword>
<keyword evidence="11" id="KW-1185">Reference proteome</keyword>
<keyword evidence="4 9" id="KW-0812">Transmembrane</keyword>
<dbReference type="OMA" id="YLNRVRM"/>
<evidence type="ECO:0000256" key="2">
    <source>
        <dbReference type="ARBA" id="ARBA00009239"/>
    </source>
</evidence>
<dbReference type="PANTHER" id="PTHR12369">
    <property type="entry name" value="CHONDROITIN SYNTHASE"/>
    <property type="match status" value="1"/>
</dbReference>
<name>H2Z5A7_CIOSA</name>
<keyword evidence="7 9" id="KW-0333">Golgi apparatus</keyword>
<keyword evidence="3 9" id="KW-0808">Transferase</keyword>
<dbReference type="EC" id="2.4.1.-" evidence="9"/>
<evidence type="ECO:0000256" key="5">
    <source>
        <dbReference type="ARBA" id="ARBA00022968"/>
    </source>
</evidence>
<evidence type="ECO:0000313" key="11">
    <source>
        <dbReference type="Proteomes" id="UP000007875"/>
    </source>
</evidence>
<dbReference type="Proteomes" id="UP000007875">
    <property type="component" value="Unassembled WGS sequence"/>
</dbReference>
<dbReference type="InterPro" id="IPR051227">
    <property type="entry name" value="CS_glycosyltransferase"/>
</dbReference>
<dbReference type="FunCoup" id="H2Z5A7">
    <property type="interactions" value="206"/>
</dbReference>
<dbReference type="InParanoid" id="H2Z5A7"/>
<proteinExistence type="inferred from homology"/>
<dbReference type="Gene3D" id="3.90.550.50">
    <property type="match status" value="1"/>
</dbReference>
<evidence type="ECO:0000256" key="4">
    <source>
        <dbReference type="ARBA" id="ARBA00022692"/>
    </source>
</evidence>
<dbReference type="STRING" id="51511.ENSCSAVP00000012769"/>
<keyword evidence="6 9" id="KW-1133">Transmembrane helix</keyword>
<dbReference type="PANTHER" id="PTHR12369:SF13">
    <property type="entry name" value="HEXOSYLTRANSFERASE"/>
    <property type="match status" value="1"/>
</dbReference>
<sequence>MRRLKIISNVRPFLPVIIGLSLGFSMSIVRMPILHEDCVFVSEEHIDRKLNSLNAPKVNREYAPAVYDSLEDFEPRIITDPELKPKKIVRTRYISTELGIREKLVSSVITSRDTYLTMAVAMNKTFSHHMQKVIFFDGMTEANQEPLAAPGMTLISHPDNSAVRILAQTLTYLHLKFKSEYDWYFLTTDSTYSQADRINYIVDHISINRRLYLGKPNSYNDRLGVVNYCNMDSGFIISRLLLIDIVPNIESCLQDSPPDISAGKWLGRCIKRATSGAVECVDEEENVQDILIKLRCYSLSNDFTYSNKQKVSCATKGIFYHSFHIDNPEMNIEGETSAEFESAVTVSGVTSPQIMFELHKRFAQLEIDKAYKEIGEIQEEIKALAPKLPEGERELSWPIGINPQFKPTNRWDIIVWDYFTEEYTLTCPGEVPKCDLSGVDKLDIQNILQIALDRLNEKYNPQGLVLEKRKLINGYRRFDPQRGMEYILDLLLTVIIENENEVELSHRVNMLRPLSQVEIIPMPYVTESAKVHVILPLTKQERVYFEAFMDKYAKICLNNDENVALNIVFVYDPETAERIHQDDIFSEQKQLLQTYEEGKSDAKLIPWVSIKTEVPSQLKIMDIVAKKYPTDTLFLLASVAANMNTNFLNRCRMNAIPGWQAFFPIPFSQYNPEIIFKNGQVPDQIDIKPNNGHFDLYSFDEVCIYNSDYMTSRTKMAASVSTEDSKESLVDTLEVYDVLIKYSQLHVFRAVEPHLTRRYVHRNCNHRNGQEIFDRCDRSNAEGLASRTQLAMELFPDEPKKN</sequence>
<evidence type="ECO:0000256" key="9">
    <source>
        <dbReference type="RuleBase" id="RU364016"/>
    </source>
</evidence>
<dbReference type="GO" id="GO:0047238">
    <property type="term" value="F:glucuronosyl-N-acetylgalactosaminyl-proteoglycan 4-beta-N-acetylgalactosaminyltransferase activity"/>
    <property type="evidence" value="ECO:0007669"/>
    <property type="project" value="TreeGrafter"/>
</dbReference>
<organism evidence="10 11">
    <name type="scientific">Ciona savignyi</name>
    <name type="common">Pacific transparent sea squirt</name>
    <dbReference type="NCBI Taxonomy" id="51511"/>
    <lineage>
        <taxon>Eukaryota</taxon>
        <taxon>Metazoa</taxon>
        <taxon>Chordata</taxon>
        <taxon>Tunicata</taxon>
        <taxon>Ascidiacea</taxon>
        <taxon>Phlebobranchia</taxon>
        <taxon>Cionidae</taxon>
        <taxon>Ciona</taxon>
    </lineage>
</organism>